<dbReference type="AlphaFoldDB" id="A0A380L5G0"/>
<evidence type="ECO:0000313" key="2">
    <source>
        <dbReference type="EMBL" id="SUN80859.1"/>
    </source>
</evidence>
<dbReference type="Proteomes" id="UP000255236">
    <property type="component" value="Unassembled WGS sequence"/>
</dbReference>
<protein>
    <submittedName>
        <fullName evidence="2">DNA segregation ATPase FtsK/SpoIIIE related protein</fullName>
    </submittedName>
</protein>
<keyword evidence="1" id="KW-1133">Transmembrane helix</keyword>
<evidence type="ECO:0000313" key="3">
    <source>
        <dbReference type="Proteomes" id="UP000255236"/>
    </source>
</evidence>
<keyword evidence="1" id="KW-0472">Membrane</keyword>
<evidence type="ECO:0000256" key="1">
    <source>
        <dbReference type="SAM" id="Phobius"/>
    </source>
</evidence>
<sequence length="450" mass="51216">MRNRRYRRIKPTSNCKPQGYQLSMIALGVTISITGLLFYIDFSNSILTPYLAKPLLFFFSLDVIFLALLVLLLAKREEVSTISIPIMSSEAKRLAKRLRRLFNDKQITDVLKLSNTTRYGNEMPEIHVWIDDSLSEGYIAIENIANWERADREKFEQRVSGILAGKYQRFAVVSSELSIGDSFIIFYFEDVLTSQRLSIKGKESFNSMICNNKHSIRLSEDLIWHSDITPMMSIIARTRAGKSVLAGRYMANLMLLQDWMVEYNSAKYDRYVKEFNGQSDPTKIVERAEYWCSVMDERLAEINEAGKEKYLEMDNMPDIGLFFDELGNLNASLESLDKVDKKLKITSRWTTAINRLSATGGAADIHVIAISQFATKEGFLPSLARVNCSDAVIMLGGAADSASERQYLMSGFADMPKRSYGKGQGLARIVGSGRKWENEPHFFETPWFED</sequence>
<accession>A0A380L5G0</accession>
<proteinExistence type="predicted"/>
<keyword evidence="1" id="KW-0812">Transmembrane</keyword>
<reference evidence="2" key="1">
    <citation type="submission" date="2018-06" db="EMBL/GenBank/DDBJ databases">
        <authorList>
            <consortium name="Pathogen Informatics"/>
            <person name="Doyle S."/>
        </authorList>
    </citation>
    <scope>NUCLEOTIDE SEQUENCE [LARGE SCALE GENOMIC DNA]</scope>
    <source>
        <strain evidence="2">NCTC11063</strain>
    </source>
</reference>
<organism evidence="2 3">
    <name type="scientific">Streptococcus milleri</name>
    <dbReference type="NCBI Taxonomy" id="33040"/>
    <lineage>
        <taxon>Bacteria</taxon>
        <taxon>Bacillati</taxon>
        <taxon>Bacillota</taxon>
        <taxon>Bacilli</taxon>
        <taxon>Lactobacillales</taxon>
        <taxon>Streptococcaceae</taxon>
        <taxon>Streptococcus</taxon>
    </lineage>
</organism>
<feature type="transmembrane region" description="Helical" evidence="1">
    <location>
        <begin position="55"/>
        <end position="74"/>
    </location>
</feature>
<dbReference type="EMBL" id="UHFT01000001">
    <property type="protein sequence ID" value="SUN80859.1"/>
    <property type="molecule type" value="Genomic_DNA"/>
</dbReference>
<dbReference type="Gene3D" id="3.40.50.300">
    <property type="entry name" value="P-loop containing nucleotide triphosphate hydrolases"/>
    <property type="match status" value="1"/>
</dbReference>
<comment type="caution">
    <text evidence="2">The sequence shown here is derived from an EMBL/GenBank/DDBJ whole genome shotgun (WGS) entry which is preliminary data.</text>
</comment>
<name>A0A380L5G0_9STRE</name>
<keyword evidence="3" id="KW-1185">Reference proteome</keyword>
<feature type="transmembrane region" description="Helical" evidence="1">
    <location>
        <begin position="20"/>
        <end position="40"/>
    </location>
</feature>
<gene>
    <name evidence="2" type="ORF">NCTC11063_01582</name>
</gene>
<dbReference type="InterPro" id="IPR027417">
    <property type="entry name" value="P-loop_NTPase"/>
</dbReference>